<keyword evidence="4" id="KW-1133">Transmembrane helix</keyword>
<sequence length="194" mass="21321">MDLSISAAVSWGLVSLFVLAALSIVWMSWRNGISPMPASALVRRAVTAEINRSSGGGLILEAGSGWGTLGIHLAKYCQPRQVRGVENSPIPLAVSRMMAWLTFGARKPAARAVFVKGDIYQISYREAEAVVCYLFPGAMRRLAPIFREQLGAEARVISVCFALPGWEPERIITCGDLYRTRIYVYGNKNRQPSD</sequence>
<organism evidence="5 6">
    <name type="scientific">Cohnella boryungensis</name>
    <dbReference type="NCBI Taxonomy" id="768479"/>
    <lineage>
        <taxon>Bacteria</taxon>
        <taxon>Bacillati</taxon>
        <taxon>Bacillota</taxon>
        <taxon>Bacilli</taxon>
        <taxon>Bacillales</taxon>
        <taxon>Paenibacillaceae</taxon>
        <taxon>Cohnella</taxon>
    </lineage>
</organism>
<dbReference type="Proteomes" id="UP001595755">
    <property type="component" value="Unassembled WGS sequence"/>
</dbReference>
<gene>
    <name evidence="5" type="ORF">ACFO1S_09320</name>
</gene>
<keyword evidence="6" id="KW-1185">Reference proteome</keyword>
<dbReference type="CDD" id="cd02440">
    <property type="entry name" value="AdoMet_MTases"/>
    <property type="match status" value="1"/>
</dbReference>
<evidence type="ECO:0000256" key="4">
    <source>
        <dbReference type="SAM" id="Phobius"/>
    </source>
</evidence>
<dbReference type="GO" id="GO:0032259">
    <property type="term" value="P:methylation"/>
    <property type="evidence" value="ECO:0007669"/>
    <property type="project" value="UniProtKB-KW"/>
</dbReference>
<reference evidence="6" key="1">
    <citation type="journal article" date="2019" name="Int. J. Syst. Evol. Microbiol.">
        <title>The Global Catalogue of Microorganisms (GCM) 10K type strain sequencing project: providing services to taxonomists for standard genome sequencing and annotation.</title>
        <authorList>
            <consortium name="The Broad Institute Genomics Platform"/>
            <consortium name="The Broad Institute Genome Sequencing Center for Infectious Disease"/>
            <person name="Wu L."/>
            <person name="Ma J."/>
        </authorList>
    </citation>
    <scope>NUCLEOTIDE SEQUENCE [LARGE SCALE GENOMIC DNA]</scope>
    <source>
        <strain evidence="6">CGMCC 4.1641</strain>
    </source>
</reference>
<evidence type="ECO:0000256" key="3">
    <source>
        <dbReference type="ARBA" id="ARBA00022691"/>
    </source>
</evidence>
<comment type="caution">
    <text evidence="5">The sequence shown here is derived from an EMBL/GenBank/DDBJ whole genome shotgun (WGS) entry which is preliminary data.</text>
</comment>
<dbReference type="PANTHER" id="PTHR13610">
    <property type="entry name" value="METHYLTRANSFERASE DOMAIN-CONTAINING PROTEIN"/>
    <property type="match status" value="1"/>
</dbReference>
<dbReference type="InterPro" id="IPR029063">
    <property type="entry name" value="SAM-dependent_MTases_sf"/>
</dbReference>
<name>A0ABV8S8L5_9BACL</name>
<keyword evidence="4" id="KW-0812">Transmembrane</keyword>
<evidence type="ECO:0000313" key="5">
    <source>
        <dbReference type="EMBL" id="MFC4303655.1"/>
    </source>
</evidence>
<evidence type="ECO:0000313" key="6">
    <source>
        <dbReference type="Proteomes" id="UP001595755"/>
    </source>
</evidence>
<evidence type="ECO:0000256" key="1">
    <source>
        <dbReference type="ARBA" id="ARBA00022603"/>
    </source>
</evidence>
<dbReference type="RefSeq" id="WP_204602636.1">
    <property type="nucleotide sequence ID" value="NZ_JBHSED010000013.1"/>
</dbReference>
<dbReference type="Gene3D" id="3.40.50.150">
    <property type="entry name" value="Vaccinia Virus protein VP39"/>
    <property type="match status" value="1"/>
</dbReference>
<keyword evidence="3" id="KW-0949">S-adenosyl-L-methionine</keyword>
<evidence type="ECO:0000256" key="2">
    <source>
        <dbReference type="ARBA" id="ARBA00022679"/>
    </source>
</evidence>
<dbReference type="PANTHER" id="PTHR13610:SF11">
    <property type="entry name" value="METHYLTRANSFERASE DOMAIN-CONTAINING PROTEIN"/>
    <property type="match status" value="1"/>
</dbReference>
<accession>A0ABV8S8L5</accession>
<dbReference type="EMBL" id="JBHSED010000013">
    <property type="protein sequence ID" value="MFC4303655.1"/>
    <property type="molecule type" value="Genomic_DNA"/>
</dbReference>
<keyword evidence="2 5" id="KW-0808">Transferase</keyword>
<feature type="transmembrane region" description="Helical" evidence="4">
    <location>
        <begin position="6"/>
        <end position="29"/>
    </location>
</feature>
<dbReference type="SUPFAM" id="SSF53335">
    <property type="entry name" value="S-adenosyl-L-methionine-dependent methyltransferases"/>
    <property type="match status" value="1"/>
</dbReference>
<proteinExistence type="predicted"/>
<protein>
    <submittedName>
        <fullName evidence="5">Class I SAM-dependent methyltransferase</fullName>
        <ecNumber evidence="5">2.1.1.-</ecNumber>
    </submittedName>
</protein>
<keyword evidence="4" id="KW-0472">Membrane</keyword>
<dbReference type="InterPro" id="IPR026170">
    <property type="entry name" value="FAM173A/B"/>
</dbReference>
<dbReference type="GO" id="GO:0008168">
    <property type="term" value="F:methyltransferase activity"/>
    <property type="evidence" value="ECO:0007669"/>
    <property type="project" value="UniProtKB-KW"/>
</dbReference>
<keyword evidence="1 5" id="KW-0489">Methyltransferase</keyword>
<dbReference type="EC" id="2.1.1.-" evidence="5"/>